<proteinExistence type="predicted"/>
<dbReference type="EMBL" id="NBNE01013991">
    <property type="protein sequence ID" value="OWY94679.1"/>
    <property type="molecule type" value="Genomic_DNA"/>
</dbReference>
<comment type="caution">
    <text evidence="1">The sequence shown here is derived from an EMBL/GenBank/DDBJ whole genome shotgun (WGS) entry which is preliminary data.</text>
</comment>
<gene>
    <name evidence="1" type="ORF">PHMEG_00035521</name>
</gene>
<evidence type="ECO:0000313" key="1">
    <source>
        <dbReference type="EMBL" id="OWY94679.1"/>
    </source>
</evidence>
<sequence length="119" mass="13200">MAHLSVNPVHDLRNHGDPKASAIIGKYNANDVVSSVRWSPSGSHLGWTTDGGDFQFSVDTLGGIFTHEYLDDVNIFFGFERGHMALIDTRMFVKNRGVGEIRRSKSDKFAIFGHGGLHR</sequence>
<name>A0A225URC3_9STRA</name>
<protein>
    <submittedName>
        <fullName evidence="1">Uncharacterized protein</fullName>
    </submittedName>
</protein>
<reference evidence="2" key="1">
    <citation type="submission" date="2017-03" db="EMBL/GenBank/DDBJ databases">
        <title>Phytopthora megakarya and P. palmivora, two closely related causual agents of cacao black pod achieved similar genome size and gene model numbers by different mechanisms.</title>
        <authorList>
            <person name="Ali S."/>
            <person name="Shao J."/>
            <person name="Larry D.J."/>
            <person name="Kronmiller B."/>
            <person name="Shen D."/>
            <person name="Strem M.D."/>
            <person name="Melnick R.L."/>
            <person name="Guiltinan M.J."/>
            <person name="Tyler B.M."/>
            <person name="Meinhardt L.W."/>
            <person name="Bailey B.A."/>
        </authorList>
    </citation>
    <scope>NUCLEOTIDE SEQUENCE [LARGE SCALE GENOMIC DNA]</scope>
    <source>
        <strain evidence="2">zdho120</strain>
    </source>
</reference>
<dbReference type="AlphaFoldDB" id="A0A225URC3"/>
<dbReference type="OrthoDB" id="167133at2759"/>
<keyword evidence="2" id="KW-1185">Reference proteome</keyword>
<organism evidence="1 2">
    <name type="scientific">Phytophthora megakarya</name>
    <dbReference type="NCBI Taxonomy" id="4795"/>
    <lineage>
        <taxon>Eukaryota</taxon>
        <taxon>Sar</taxon>
        <taxon>Stramenopiles</taxon>
        <taxon>Oomycota</taxon>
        <taxon>Peronosporomycetes</taxon>
        <taxon>Peronosporales</taxon>
        <taxon>Peronosporaceae</taxon>
        <taxon>Phytophthora</taxon>
    </lineage>
</organism>
<evidence type="ECO:0000313" key="2">
    <source>
        <dbReference type="Proteomes" id="UP000198211"/>
    </source>
</evidence>
<dbReference type="Proteomes" id="UP000198211">
    <property type="component" value="Unassembled WGS sequence"/>
</dbReference>
<accession>A0A225URC3</accession>